<feature type="domain" description="Tyrosine-protein phosphatase" evidence="5">
    <location>
        <begin position="7"/>
        <end position="147"/>
    </location>
</feature>
<evidence type="ECO:0000259" key="6">
    <source>
        <dbReference type="PROSITE" id="PS50056"/>
    </source>
</evidence>
<dbReference type="GO" id="GO:0008138">
    <property type="term" value="F:protein tyrosine/serine/threonine phosphatase activity"/>
    <property type="evidence" value="ECO:0007669"/>
    <property type="project" value="TreeGrafter"/>
</dbReference>
<evidence type="ECO:0000259" key="5">
    <source>
        <dbReference type="PROSITE" id="PS50054"/>
    </source>
</evidence>
<dbReference type="InterPro" id="IPR016130">
    <property type="entry name" value="Tyr_Pase_AS"/>
</dbReference>
<sequence>MIYDGIPPSVDEVLKEQIYLGNLSAAESVETKTKLGITHILSVCPEYASTGAHHLVIPVDDSEYDDLLIHLPNACDFIGDAVAHGGRVLIHCVMGVSRSTTVRTCLMKNKSLTAPAAISFIKQCRPRVQPNYGFVKQLETFAECGCAPTPTHPAYISWKRKHKQDATNFLNRLIDTTVIIPEALFLSSDFPSEPDQVELLLIDLGVTHLLSFAPAEKVSPPSPVHHRHINIPAHAPDELLLVLPDACSFIRDAVAAGGKVLVYSLLEARACIVAGAYLMRAQNISPESAAVLIQDALPLFDPTLNFTRALSLFGACNYKPSVGAIATHGGCVAWHEPLPHPHSRATDAVSNPAIVSNAALRNPDLITSTAASVMSETGIDMRAFGDALMVIQQKAGLVHAATA</sequence>
<dbReference type="AlphaFoldDB" id="A0AAD7DVL6"/>
<evidence type="ECO:0000256" key="4">
    <source>
        <dbReference type="ARBA" id="ARBA00022912"/>
    </source>
</evidence>
<dbReference type="PANTHER" id="PTHR45848">
    <property type="entry name" value="DUAL SPECIFICITY PROTEIN PHOSPHATASE 12 FAMILY MEMBER"/>
    <property type="match status" value="1"/>
</dbReference>
<comment type="caution">
    <text evidence="7">The sequence shown here is derived from an EMBL/GenBank/DDBJ whole genome shotgun (WGS) entry which is preliminary data.</text>
</comment>
<dbReference type="Pfam" id="PF00782">
    <property type="entry name" value="DSPc"/>
    <property type="match status" value="1"/>
</dbReference>
<dbReference type="InterPro" id="IPR029021">
    <property type="entry name" value="Prot-tyrosine_phosphatase-like"/>
</dbReference>
<dbReference type="PROSITE" id="PS00383">
    <property type="entry name" value="TYR_PHOSPHATASE_1"/>
    <property type="match status" value="1"/>
</dbReference>
<dbReference type="PANTHER" id="PTHR45848:SF4">
    <property type="entry name" value="DUAL SPECIFICITY PROTEIN PHOSPHATASE 12"/>
    <property type="match status" value="1"/>
</dbReference>
<evidence type="ECO:0000256" key="2">
    <source>
        <dbReference type="ARBA" id="ARBA00013064"/>
    </source>
</evidence>
<dbReference type="InterPro" id="IPR000340">
    <property type="entry name" value="Dual-sp_phosphatase_cat-dom"/>
</dbReference>
<gene>
    <name evidence="7" type="ORF">B0H17DRAFT_924919</name>
</gene>
<dbReference type="CDD" id="cd14498">
    <property type="entry name" value="DSP"/>
    <property type="match status" value="2"/>
</dbReference>
<evidence type="ECO:0000256" key="3">
    <source>
        <dbReference type="ARBA" id="ARBA00022801"/>
    </source>
</evidence>
<dbReference type="PROSITE" id="PS50056">
    <property type="entry name" value="TYR_PHOSPHATASE_2"/>
    <property type="match status" value="1"/>
</dbReference>
<keyword evidence="4" id="KW-0904">Protein phosphatase</keyword>
<dbReference type="EMBL" id="JARKIE010000019">
    <property type="protein sequence ID" value="KAJ7700790.1"/>
    <property type="molecule type" value="Genomic_DNA"/>
</dbReference>
<evidence type="ECO:0000313" key="7">
    <source>
        <dbReference type="EMBL" id="KAJ7700790.1"/>
    </source>
</evidence>
<dbReference type="GO" id="GO:0004725">
    <property type="term" value="F:protein tyrosine phosphatase activity"/>
    <property type="evidence" value="ECO:0007669"/>
    <property type="project" value="UniProtKB-EC"/>
</dbReference>
<protein>
    <recommendedName>
        <fullName evidence="2">protein-tyrosine-phosphatase</fullName>
        <ecNumber evidence="2">3.1.3.48</ecNumber>
    </recommendedName>
</protein>
<proteinExistence type="inferred from homology"/>
<name>A0AAD7DVL6_MYCRO</name>
<comment type="similarity">
    <text evidence="1">Belongs to the protein-tyrosine phosphatase family. Non-receptor class dual specificity subfamily.</text>
</comment>
<keyword evidence="8" id="KW-1185">Reference proteome</keyword>
<evidence type="ECO:0000256" key="1">
    <source>
        <dbReference type="ARBA" id="ARBA00008601"/>
    </source>
</evidence>
<dbReference type="Gene3D" id="3.90.190.10">
    <property type="entry name" value="Protein tyrosine phosphatase superfamily"/>
    <property type="match status" value="2"/>
</dbReference>
<keyword evidence="3" id="KW-0378">Hydrolase</keyword>
<dbReference type="InterPro" id="IPR000387">
    <property type="entry name" value="Tyr_Pase_dom"/>
</dbReference>
<dbReference type="PROSITE" id="PS50054">
    <property type="entry name" value="TYR_PHOSPHATASE_DUAL"/>
    <property type="match status" value="1"/>
</dbReference>
<dbReference type="Proteomes" id="UP001221757">
    <property type="component" value="Unassembled WGS sequence"/>
</dbReference>
<evidence type="ECO:0000313" key="8">
    <source>
        <dbReference type="Proteomes" id="UP001221757"/>
    </source>
</evidence>
<dbReference type="SMART" id="SM00195">
    <property type="entry name" value="DSPc"/>
    <property type="match status" value="2"/>
</dbReference>
<dbReference type="EC" id="3.1.3.48" evidence="2"/>
<feature type="domain" description="Tyrosine specific protein phosphatases" evidence="6">
    <location>
        <begin position="85"/>
        <end position="126"/>
    </location>
</feature>
<reference evidence="7" key="1">
    <citation type="submission" date="2023-03" db="EMBL/GenBank/DDBJ databases">
        <title>Massive genome expansion in bonnet fungi (Mycena s.s.) driven by repeated elements and novel gene families across ecological guilds.</title>
        <authorList>
            <consortium name="Lawrence Berkeley National Laboratory"/>
            <person name="Harder C.B."/>
            <person name="Miyauchi S."/>
            <person name="Viragh M."/>
            <person name="Kuo A."/>
            <person name="Thoen E."/>
            <person name="Andreopoulos B."/>
            <person name="Lu D."/>
            <person name="Skrede I."/>
            <person name="Drula E."/>
            <person name="Henrissat B."/>
            <person name="Morin E."/>
            <person name="Kohler A."/>
            <person name="Barry K."/>
            <person name="LaButti K."/>
            <person name="Morin E."/>
            <person name="Salamov A."/>
            <person name="Lipzen A."/>
            <person name="Mereny Z."/>
            <person name="Hegedus B."/>
            <person name="Baldrian P."/>
            <person name="Stursova M."/>
            <person name="Weitz H."/>
            <person name="Taylor A."/>
            <person name="Grigoriev I.V."/>
            <person name="Nagy L.G."/>
            <person name="Martin F."/>
            <person name="Kauserud H."/>
        </authorList>
    </citation>
    <scope>NUCLEOTIDE SEQUENCE</scope>
    <source>
        <strain evidence="7">CBHHK067</strain>
    </source>
</reference>
<organism evidence="7 8">
    <name type="scientific">Mycena rosella</name>
    <name type="common">Pink bonnet</name>
    <name type="synonym">Agaricus rosellus</name>
    <dbReference type="NCBI Taxonomy" id="1033263"/>
    <lineage>
        <taxon>Eukaryota</taxon>
        <taxon>Fungi</taxon>
        <taxon>Dikarya</taxon>
        <taxon>Basidiomycota</taxon>
        <taxon>Agaricomycotina</taxon>
        <taxon>Agaricomycetes</taxon>
        <taxon>Agaricomycetidae</taxon>
        <taxon>Agaricales</taxon>
        <taxon>Marasmiineae</taxon>
        <taxon>Mycenaceae</taxon>
        <taxon>Mycena</taxon>
    </lineage>
</organism>
<dbReference type="SUPFAM" id="SSF52799">
    <property type="entry name" value="(Phosphotyrosine protein) phosphatases II"/>
    <property type="match status" value="2"/>
</dbReference>
<accession>A0AAD7DVL6</accession>
<dbReference type="InterPro" id="IPR020422">
    <property type="entry name" value="TYR_PHOSPHATASE_DUAL_dom"/>
</dbReference>